<keyword evidence="4 9" id="KW-0645">Protease</keyword>
<dbReference type="AlphaFoldDB" id="A0AAE0JV34"/>
<dbReference type="EC" id="3.4.19.12" evidence="3"/>
<gene>
    <name evidence="9" type="ORF">B0T24DRAFT_598207</name>
</gene>
<evidence type="ECO:0000313" key="9">
    <source>
        <dbReference type="EMBL" id="KAK3364879.1"/>
    </source>
</evidence>
<keyword evidence="6" id="KW-0378">Hydrolase</keyword>
<sequence length="125" mass="14192">MVNTSLYNPRTAIKRGPNQTLLSILNPTGYGQFNMNQRPDALFFEVLDMSLAELDTKKSIKITWLSEGISKESGQVEDLIAVLIKKAKLESEEEGGRIRVYETSNHRFFKELERAYPVISINDLA</sequence>
<evidence type="ECO:0000259" key="8">
    <source>
        <dbReference type="Pfam" id="PF14533"/>
    </source>
</evidence>
<dbReference type="InterPro" id="IPR029346">
    <property type="entry name" value="USP_C"/>
</dbReference>
<evidence type="ECO:0000256" key="6">
    <source>
        <dbReference type="ARBA" id="ARBA00022801"/>
    </source>
</evidence>
<comment type="caution">
    <text evidence="9">The sequence shown here is derived from an EMBL/GenBank/DDBJ whole genome shotgun (WGS) entry which is preliminary data.</text>
</comment>
<feature type="domain" description="Ubiquitin carboxyl-terminal hydrolase C-terminal" evidence="8">
    <location>
        <begin position="41"/>
        <end position="123"/>
    </location>
</feature>
<reference evidence="9" key="1">
    <citation type="journal article" date="2023" name="Mol. Phylogenet. Evol.">
        <title>Genome-scale phylogeny and comparative genomics of the fungal order Sordariales.</title>
        <authorList>
            <person name="Hensen N."/>
            <person name="Bonometti L."/>
            <person name="Westerberg I."/>
            <person name="Brannstrom I.O."/>
            <person name="Guillou S."/>
            <person name="Cros-Aarteil S."/>
            <person name="Calhoun S."/>
            <person name="Haridas S."/>
            <person name="Kuo A."/>
            <person name="Mondo S."/>
            <person name="Pangilinan J."/>
            <person name="Riley R."/>
            <person name="LaButti K."/>
            <person name="Andreopoulos B."/>
            <person name="Lipzen A."/>
            <person name="Chen C."/>
            <person name="Yan M."/>
            <person name="Daum C."/>
            <person name="Ng V."/>
            <person name="Clum A."/>
            <person name="Steindorff A."/>
            <person name="Ohm R.A."/>
            <person name="Martin F."/>
            <person name="Silar P."/>
            <person name="Natvig D.O."/>
            <person name="Lalanne C."/>
            <person name="Gautier V."/>
            <person name="Ament-Velasquez S.L."/>
            <person name="Kruys A."/>
            <person name="Hutchinson M.I."/>
            <person name="Powell A.J."/>
            <person name="Barry K."/>
            <person name="Miller A.N."/>
            <person name="Grigoriev I.V."/>
            <person name="Debuchy R."/>
            <person name="Gladieux P."/>
            <person name="Hiltunen Thoren M."/>
            <person name="Johannesson H."/>
        </authorList>
    </citation>
    <scope>NUCLEOTIDE SEQUENCE</scope>
    <source>
        <strain evidence="9">CBS 958.72</strain>
    </source>
</reference>
<keyword evidence="7" id="KW-0788">Thiol protease</keyword>
<evidence type="ECO:0000313" key="10">
    <source>
        <dbReference type="Proteomes" id="UP001287356"/>
    </source>
</evidence>
<dbReference type="GO" id="GO:0004843">
    <property type="term" value="F:cysteine-type deubiquitinase activity"/>
    <property type="evidence" value="ECO:0007669"/>
    <property type="project" value="UniProtKB-EC"/>
</dbReference>
<organism evidence="9 10">
    <name type="scientific">Lasiosphaeria ovina</name>
    <dbReference type="NCBI Taxonomy" id="92902"/>
    <lineage>
        <taxon>Eukaryota</taxon>
        <taxon>Fungi</taxon>
        <taxon>Dikarya</taxon>
        <taxon>Ascomycota</taxon>
        <taxon>Pezizomycotina</taxon>
        <taxon>Sordariomycetes</taxon>
        <taxon>Sordariomycetidae</taxon>
        <taxon>Sordariales</taxon>
        <taxon>Lasiosphaeriaceae</taxon>
        <taxon>Lasiosphaeria</taxon>
    </lineage>
</organism>
<accession>A0AAE0JV34</accession>
<keyword evidence="10" id="KW-1185">Reference proteome</keyword>
<protein>
    <recommendedName>
        <fullName evidence="3">ubiquitinyl hydrolase 1</fullName>
        <ecNumber evidence="3">3.4.19.12</ecNumber>
    </recommendedName>
</protein>
<evidence type="ECO:0000256" key="5">
    <source>
        <dbReference type="ARBA" id="ARBA00022786"/>
    </source>
</evidence>
<evidence type="ECO:0000256" key="7">
    <source>
        <dbReference type="ARBA" id="ARBA00022807"/>
    </source>
</evidence>
<comment type="catalytic activity">
    <reaction evidence="1">
        <text>Thiol-dependent hydrolysis of ester, thioester, amide, peptide and isopeptide bonds formed by the C-terminal Gly of ubiquitin (a 76-residue protein attached to proteins as an intracellular targeting signal).</text>
        <dbReference type="EC" id="3.4.19.12"/>
    </reaction>
</comment>
<comment type="similarity">
    <text evidence="2">Belongs to the peptidase C19 family.</text>
</comment>
<name>A0AAE0JV34_9PEZI</name>
<evidence type="ECO:0000256" key="3">
    <source>
        <dbReference type="ARBA" id="ARBA00012759"/>
    </source>
</evidence>
<evidence type="ECO:0000256" key="1">
    <source>
        <dbReference type="ARBA" id="ARBA00000707"/>
    </source>
</evidence>
<evidence type="ECO:0000256" key="2">
    <source>
        <dbReference type="ARBA" id="ARBA00009085"/>
    </source>
</evidence>
<dbReference type="Gene3D" id="3.10.20.90">
    <property type="entry name" value="Phosphatidylinositol 3-kinase Catalytic Subunit, Chain A, domain 1"/>
    <property type="match status" value="1"/>
</dbReference>
<proteinExistence type="inferred from homology"/>
<evidence type="ECO:0000256" key="4">
    <source>
        <dbReference type="ARBA" id="ARBA00022670"/>
    </source>
</evidence>
<dbReference type="Proteomes" id="UP001287356">
    <property type="component" value="Unassembled WGS sequence"/>
</dbReference>
<keyword evidence="5" id="KW-0833">Ubl conjugation pathway</keyword>
<dbReference type="Pfam" id="PF14533">
    <property type="entry name" value="USP7_C2"/>
    <property type="match status" value="1"/>
</dbReference>
<reference evidence="9" key="2">
    <citation type="submission" date="2023-06" db="EMBL/GenBank/DDBJ databases">
        <authorList>
            <consortium name="Lawrence Berkeley National Laboratory"/>
            <person name="Haridas S."/>
            <person name="Hensen N."/>
            <person name="Bonometti L."/>
            <person name="Westerberg I."/>
            <person name="Brannstrom I.O."/>
            <person name="Guillou S."/>
            <person name="Cros-Aarteil S."/>
            <person name="Calhoun S."/>
            <person name="Kuo A."/>
            <person name="Mondo S."/>
            <person name="Pangilinan J."/>
            <person name="Riley R."/>
            <person name="Labutti K."/>
            <person name="Andreopoulos B."/>
            <person name="Lipzen A."/>
            <person name="Chen C."/>
            <person name="Yanf M."/>
            <person name="Daum C."/>
            <person name="Ng V."/>
            <person name="Clum A."/>
            <person name="Steindorff A."/>
            <person name="Ohm R."/>
            <person name="Martin F."/>
            <person name="Silar P."/>
            <person name="Natvig D."/>
            <person name="Lalanne C."/>
            <person name="Gautier V."/>
            <person name="Ament-Velasquez S.L."/>
            <person name="Kruys A."/>
            <person name="Hutchinson M.I."/>
            <person name="Powell A.J."/>
            <person name="Barry K."/>
            <person name="Miller A.N."/>
            <person name="Grigoriev I.V."/>
            <person name="Debuchy R."/>
            <person name="Gladieux P."/>
            <person name="Thoren M.H."/>
            <person name="Johannesson H."/>
        </authorList>
    </citation>
    <scope>NUCLEOTIDE SEQUENCE</scope>
    <source>
        <strain evidence="9">CBS 958.72</strain>
    </source>
</reference>
<dbReference type="EMBL" id="JAULSN010000009">
    <property type="protein sequence ID" value="KAK3364879.1"/>
    <property type="molecule type" value="Genomic_DNA"/>
</dbReference>
<dbReference type="GO" id="GO:0006508">
    <property type="term" value="P:proteolysis"/>
    <property type="evidence" value="ECO:0007669"/>
    <property type="project" value="UniProtKB-KW"/>
</dbReference>